<keyword evidence="9" id="KW-1185">Reference proteome</keyword>
<feature type="binding site" evidence="6">
    <location>
        <position position="125"/>
    </location>
    <ligand>
        <name>(6R)-10-formyltetrahydrofolate</name>
        <dbReference type="ChEBI" id="CHEBI:195366"/>
    </ligand>
</feature>
<dbReference type="CDD" id="cd08645">
    <property type="entry name" value="FMT_core_GART"/>
    <property type="match status" value="1"/>
</dbReference>
<reference evidence="8" key="1">
    <citation type="submission" date="2024-01" db="EMBL/GenBank/DDBJ databases">
        <title>First draft genome sequence data of TA4-1, the type strain of Gram-positive actinobacterium Streptomyces chiangmaiensis.</title>
        <authorList>
            <person name="Yasawong M."/>
            <person name="Nantapong N."/>
        </authorList>
    </citation>
    <scope>NUCLEOTIDE SEQUENCE</scope>
    <source>
        <strain evidence="8">TA4-1</strain>
    </source>
</reference>
<dbReference type="Pfam" id="PF00551">
    <property type="entry name" value="Formyl_trans_N"/>
    <property type="match status" value="1"/>
</dbReference>
<feature type="binding site" evidence="6">
    <location>
        <position position="167"/>
    </location>
    <ligand>
        <name>(6R)-10-formyltetrahydrofolate</name>
        <dbReference type="ChEBI" id="CHEBI:195366"/>
    </ligand>
</feature>
<evidence type="ECO:0000259" key="7">
    <source>
        <dbReference type="Pfam" id="PF00551"/>
    </source>
</evidence>
<name>A0ABU7FDE8_9ACTN</name>
<evidence type="ECO:0000313" key="8">
    <source>
        <dbReference type="EMBL" id="MED7822119.1"/>
    </source>
</evidence>
<dbReference type="PANTHER" id="PTHR43369:SF2">
    <property type="entry name" value="PHOSPHORIBOSYLGLYCINAMIDE FORMYLTRANSFERASE"/>
    <property type="match status" value="1"/>
</dbReference>
<dbReference type="Gene3D" id="3.40.50.170">
    <property type="entry name" value="Formyl transferase, N-terminal domain"/>
    <property type="match status" value="1"/>
</dbReference>
<evidence type="ECO:0000256" key="5">
    <source>
        <dbReference type="ARBA" id="ARBA00047664"/>
    </source>
</evidence>
<dbReference type="EMBL" id="JAYWVC010000019">
    <property type="protein sequence ID" value="MED7822119.1"/>
    <property type="molecule type" value="Genomic_DNA"/>
</dbReference>
<dbReference type="Proteomes" id="UP001333996">
    <property type="component" value="Unassembled WGS sequence"/>
</dbReference>
<evidence type="ECO:0000256" key="4">
    <source>
        <dbReference type="ARBA" id="ARBA00038440"/>
    </source>
</evidence>
<evidence type="ECO:0000256" key="1">
    <source>
        <dbReference type="ARBA" id="ARBA00005054"/>
    </source>
</evidence>
<evidence type="ECO:0000256" key="3">
    <source>
        <dbReference type="ARBA" id="ARBA00022755"/>
    </source>
</evidence>
<dbReference type="GO" id="GO:0004644">
    <property type="term" value="F:phosphoribosylglycinamide formyltransferase activity"/>
    <property type="evidence" value="ECO:0007669"/>
    <property type="project" value="UniProtKB-EC"/>
</dbReference>
<gene>
    <name evidence="6 8" type="primary">purN</name>
    <name evidence="8" type="ORF">VXC91_09030</name>
</gene>
<comment type="caution">
    <text evidence="8">The sequence shown here is derived from an EMBL/GenBank/DDBJ whole genome shotgun (WGS) entry which is preliminary data.</text>
</comment>
<dbReference type="InterPro" id="IPR001555">
    <property type="entry name" value="GART_AS"/>
</dbReference>
<dbReference type="PANTHER" id="PTHR43369">
    <property type="entry name" value="PHOSPHORIBOSYLGLYCINAMIDE FORMYLTRANSFERASE"/>
    <property type="match status" value="1"/>
</dbReference>
<comment type="pathway">
    <text evidence="1 6">Purine metabolism; IMP biosynthesis via de novo pathway; N(2)-formyl-N(1)-(5-phospho-D-ribosyl)glycinamide from N(1)-(5-phospho-D-ribosyl)glycinamide (10-formyl THF route): step 1/1.</text>
</comment>
<sequence length="260" mass="27714">MPVSLLTVVRFVDFPVSGDAKHSYDHTNALPSDRMNASPRKGPVVAESVAETVTESAAKRLVVLVSGSGTNLQALLDAIAESGVGAYGAEVVAVGADRDGIEGLARAERAGVPTFVCRVKDHESREAWDSALTDAVARHEPDLVVSAGFMKIVGKEFLARFGGRFINTHPALLPSFPGAHGVRDALAYGAKVTGCTVHFVDDGVDTGPIIAQGVVEVRDEDDEGALHERIKEVERRLLVEVVGRLARNGYRIEGRKVVIQ</sequence>
<dbReference type="EC" id="2.1.2.2" evidence="6"/>
<evidence type="ECO:0000313" key="9">
    <source>
        <dbReference type="Proteomes" id="UP001333996"/>
    </source>
</evidence>
<dbReference type="SUPFAM" id="SSF53328">
    <property type="entry name" value="Formyltransferase"/>
    <property type="match status" value="1"/>
</dbReference>
<dbReference type="PROSITE" id="PS00373">
    <property type="entry name" value="GART"/>
    <property type="match status" value="1"/>
</dbReference>
<dbReference type="InterPro" id="IPR036477">
    <property type="entry name" value="Formyl_transf_N_sf"/>
</dbReference>
<dbReference type="InterPro" id="IPR002376">
    <property type="entry name" value="Formyl_transf_N"/>
</dbReference>
<feature type="active site" description="Proton donor" evidence="6">
    <location>
        <position position="169"/>
    </location>
</feature>
<evidence type="ECO:0000256" key="2">
    <source>
        <dbReference type="ARBA" id="ARBA00022679"/>
    </source>
</evidence>
<keyword evidence="2 6" id="KW-0808">Transferase</keyword>
<protein>
    <recommendedName>
        <fullName evidence="6">Phosphoribosylglycinamide formyltransferase</fullName>
        <ecNumber evidence="6">2.1.2.2</ecNumber>
    </recommendedName>
    <alternativeName>
        <fullName evidence="6">5'-phosphoribosylglycinamide transformylase</fullName>
    </alternativeName>
    <alternativeName>
        <fullName evidence="6">GAR transformylase</fullName>
        <shortName evidence="6">GART</shortName>
    </alternativeName>
</protein>
<evidence type="ECO:0000256" key="6">
    <source>
        <dbReference type="HAMAP-Rule" id="MF_01930"/>
    </source>
</evidence>
<dbReference type="InterPro" id="IPR004607">
    <property type="entry name" value="GART"/>
</dbReference>
<feature type="binding site" evidence="6">
    <location>
        <begin position="69"/>
        <end position="71"/>
    </location>
    <ligand>
        <name>N(1)-(5-phospho-beta-D-ribosyl)glycinamide</name>
        <dbReference type="ChEBI" id="CHEBI:143788"/>
    </ligand>
</feature>
<comment type="function">
    <text evidence="6">Catalyzes the transfer of a formyl group from 10-formyltetrahydrofolate to 5-phospho-ribosyl-glycinamide (GAR), producing 5-phospho-ribosyl-N-formylglycinamide (FGAR) and tetrahydrofolate.</text>
</comment>
<proteinExistence type="inferred from homology"/>
<dbReference type="HAMAP" id="MF_01930">
    <property type="entry name" value="PurN"/>
    <property type="match status" value="1"/>
</dbReference>
<feature type="domain" description="Formyl transferase N-terminal" evidence="7">
    <location>
        <begin position="59"/>
        <end position="242"/>
    </location>
</feature>
<keyword evidence="3 6" id="KW-0658">Purine biosynthesis</keyword>
<feature type="site" description="Raises pKa of active site His" evidence="6">
    <location>
        <position position="205"/>
    </location>
</feature>
<comment type="similarity">
    <text evidence="4 6">Belongs to the GART family.</text>
</comment>
<dbReference type="NCBIfam" id="TIGR00639">
    <property type="entry name" value="PurN"/>
    <property type="match status" value="1"/>
</dbReference>
<comment type="catalytic activity">
    <reaction evidence="5 6">
        <text>N(1)-(5-phospho-beta-D-ribosyl)glycinamide + (6R)-10-formyltetrahydrofolate = N(2)-formyl-N(1)-(5-phospho-beta-D-ribosyl)glycinamide + (6S)-5,6,7,8-tetrahydrofolate + H(+)</text>
        <dbReference type="Rhea" id="RHEA:15053"/>
        <dbReference type="ChEBI" id="CHEBI:15378"/>
        <dbReference type="ChEBI" id="CHEBI:57453"/>
        <dbReference type="ChEBI" id="CHEBI:143788"/>
        <dbReference type="ChEBI" id="CHEBI:147286"/>
        <dbReference type="ChEBI" id="CHEBI:195366"/>
        <dbReference type="EC" id="2.1.2.2"/>
    </reaction>
</comment>
<organism evidence="8 9">
    <name type="scientific">Streptomyces chiangmaiensis</name>
    <dbReference type="NCBI Taxonomy" id="766497"/>
    <lineage>
        <taxon>Bacteria</taxon>
        <taxon>Bacillati</taxon>
        <taxon>Actinomycetota</taxon>
        <taxon>Actinomycetes</taxon>
        <taxon>Kitasatosporales</taxon>
        <taxon>Streptomycetaceae</taxon>
        <taxon>Streptomyces</taxon>
    </lineage>
</organism>
<accession>A0ABU7FDE8</accession>
<feature type="binding site" evidence="6">
    <location>
        <begin position="150"/>
        <end position="153"/>
    </location>
    <ligand>
        <name>(6R)-10-formyltetrahydrofolate</name>
        <dbReference type="ChEBI" id="CHEBI:195366"/>
    </ligand>
</feature>